<comment type="similarity">
    <text evidence="9">Belongs to the SecD/SecF family. SecD subfamily.</text>
</comment>
<evidence type="ECO:0000256" key="1">
    <source>
        <dbReference type="ARBA" id="ARBA00004651"/>
    </source>
</evidence>
<feature type="region of interest" description="Disordered" evidence="11">
    <location>
        <begin position="744"/>
        <end position="820"/>
    </location>
</feature>
<dbReference type="Pfam" id="PF22599">
    <property type="entry name" value="SecDF_P1_head"/>
    <property type="match status" value="1"/>
</dbReference>
<dbReference type="NCBIfam" id="TIGR01129">
    <property type="entry name" value="secD"/>
    <property type="match status" value="1"/>
</dbReference>
<dbReference type="PANTHER" id="PTHR30081:SF1">
    <property type="entry name" value="PROTEIN TRANSLOCASE SUBUNIT SECD"/>
    <property type="match status" value="1"/>
</dbReference>
<dbReference type="OrthoDB" id="9805019at2"/>
<dbReference type="Pfam" id="PF07549">
    <property type="entry name" value="Sec_GG"/>
    <property type="match status" value="1"/>
</dbReference>
<evidence type="ECO:0000313" key="15">
    <source>
        <dbReference type="Proteomes" id="UP000320176"/>
    </source>
</evidence>
<comment type="similarity">
    <text evidence="10">Belongs to the SecD/SecF family. SecF subfamily.</text>
</comment>
<sequence>MDCSIISQTLTNHVFAAATLFAQTDTETTGISWTQYGVLLIAIAVMVVPFVLGAYLAKQLKMPGHSSRIGWVLFAIIASAAVLINKLPGLGVDLRGGTILVYEIDPEKNRNEDGGIKIKSEELVGPLIRRVNPAGTREIVIRPYGETQIEVIVPEVDQREVDQIKTSIAEAGLLRFAIVANQIDHKYVIDEARQQSESPSTTVRLADEIKDVDGSVIGRWAIVDRETGKTEGEKTPFRLDVSSAILRNPDTGEFIELPPSVRGVKNGEKLQAQWVDQSGMSGLEILMVTDPLYDVTGEDLAFASSSFDESGGPSVAFTLTDTGSGKFYALTSENSPQNGRERQLGIVLDDRLLSAPNIQSTIQKQGRITGRFTQEEVDQLVNILKAGQLPAALTKQPIAENEVDATLGTDTINKGIMAISVSLGLVLLFILFYYRFAGAIACLALVLNLAMILATMVFINQPMTLPGLAGLVLTVGMSVDANVLIFERIREELNKGAKPRMAIRNGFAKATVTIIDANLTTLLTAIVLYAIGTDQIRGFAVTLILGILFSMFTAIYMSRTLFDIAERHNKLTLSMSDGVNKLRSALSGEGNVDFIGKGALALTLSGILVLVGIGSLFARGKSILDIDFAGGSSVQFRLSQPLEADEVRSIMDAGIGEFNGSKVQFTVNGVTMEGADKKTVYKVDSSLEDVNDLKDRVVESFAAKEGVDLLSYQVSIQDSAPAAADQSSLFGNGQFLTVARPQDAEPGAADAETTPAETTPAETAPAENAAPAAETAAPAAETAPAPADASASTDDAAPADSAEVVDTDTADAPLETTTKRVMLSVQGSDGAAQMSGPTLILRLKEVADELGIPLNERVVSVLPSGEGAEDWSPGSSVPFAEWKVELPMSAETGDKLMAGFEKSLASEPIWVSSSSVGSRVAGQMVGRAGAALFASLIAIIGYIWFRFQRVIYGFAAVAALVHDVLITLGAIAVSFWLADFLGFMLIDQFKISLTVVAALLTIIGYSLNDTIVVFDRIREVKGKAPRLTGEMVNTSINQTLSRTLLTSLTTLIVVVLLYAFGGDGIHAFAFALVVGVIVGTYSSIFVASPILLWLVGRGEKATA</sequence>
<evidence type="ECO:0000256" key="2">
    <source>
        <dbReference type="ARBA" id="ARBA00022448"/>
    </source>
</evidence>
<evidence type="ECO:0000259" key="12">
    <source>
        <dbReference type="Pfam" id="PF02355"/>
    </source>
</evidence>
<keyword evidence="15" id="KW-1185">Reference proteome</keyword>
<dbReference type="Gene3D" id="3.30.70.3220">
    <property type="match status" value="1"/>
</dbReference>
<dbReference type="Gene3D" id="3.30.1360.200">
    <property type="match status" value="1"/>
</dbReference>
<feature type="transmembrane region" description="Helical" evidence="9">
    <location>
        <begin position="441"/>
        <end position="459"/>
    </location>
</feature>
<feature type="transmembrane region" description="Helical" evidence="9">
    <location>
        <begin position="599"/>
        <end position="618"/>
    </location>
</feature>
<feature type="transmembrane region" description="Helical" evidence="9">
    <location>
        <begin position="507"/>
        <end position="532"/>
    </location>
</feature>
<evidence type="ECO:0000256" key="7">
    <source>
        <dbReference type="ARBA" id="ARBA00023010"/>
    </source>
</evidence>
<dbReference type="FunFam" id="1.20.1640.10:FF:000004">
    <property type="entry name" value="Protein translocase subunit SecD"/>
    <property type="match status" value="1"/>
</dbReference>
<evidence type="ECO:0000313" key="14">
    <source>
        <dbReference type="EMBL" id="TWT87930.1"/>
    </source>
</evidence>
<dbReference type="InterPro" id="IPR022645">
    <property type="entry name" value="SecD/SecF_bac"/>
</dbReference>
<feature type="transmembrane region" description="Helical" evidence="9">
    <location>
        <begin position="36"/>
        <end position="57"/>
    </location>
</feature>
<dbReference type="InterPro" id="IPR048634">
    <property type="entry name" value="SecD_SecF_C"/>
</dbReference>
<feature type="domain" description="Protein export membrane protein SecD/SecF C-terminal" evidence="12">
    <location>
        <begin position="396"/>
        <end position="562"/>
    </location>
</feature>
<dbReference type="Gene3D" id="1.20.1640.10">
    <property type="entry name" value="Multidrug efflux transporter AcrB transmembrane domain"/>
    <property type="match status" value="2"/>
</dbReference>
<reference evidence="14 15" key="1">
    <citation type="submission" date="2019-02" db="EMBL/GenBank/DDBJ databases">
        <title>Deep-cultivation of Planctomycetes and their phenomic and genomic characterization uncovers novel biology.</title>
        <authorList>
            <person name="Wiegand S."/>
            <person name="Jogler M."/>
            <person name="Boedeker C."/>
            <person name="Pinto D."/>
            <person name="Vollmers J."/>
            <person name="Rivas-Marin E."/>
            <person name="Kohn T."/>
            <person name="Peeters S.H."/>
            <person name="Heuer A."/>
            <person name="Rast P."/>
            <person name="Oberbeckmann S."/>
            <person name="Bunk B."/>
            <person name="Jeske O."/>
            <person name="Meyerdierks A."/>
            <person name="Storesund J.E."/>
            <person name="Kallscheuer N."/>
            <person name="Luecker S."/>
            <person name="Lage O.M."/>
            <person name="Pohl T."/>
            <person name="Merkel B.J."/>
            <person name="Hornburger P."/>
            <person name="Mueller R.-W."/>
            <person name="Bruemmer F."/>
            <person name="Labrenz M."/>
            <person name="Spormann A.M."/>
            <person name="Op Den Camp H."/>
            <person name="Overmann J."/>
            <person name="Amann R."/>
            <person name="Jetten M.S.M."/>
            <person name="Mascher T."/>
            <person name="Medema M.H."/>
            <person name="Devos D.P."/>
            <person name="Kaster A.-K."/>
            <person name="Ovreas L."/>
            <person name="Rohde M."/>
            <person name="Galperin M.Y."/>
            <person name="Jogler C."/>
        </authorList>
    </citation>
    <scope>NUCLEOTIDE SEQUENCE [LARGE SCALE GENOMIC DNA]</scope>
    <source>
        <strain evidence="14 15">Pla52n</strain>
    </source>
</reference>
<feature type="transmembrane region" description="Helical" evidence="9">
    <location>
        <begin position="465"/>
        <end position="486"/>
    </location>
</feature>
<keyword evidence="7 9" id="KW-0811">Translocation</keyword>
<accession>A0A5C5ZL64</accession>
<comment type="subcellular location">
    <subcellularLocation>
        <location evidence="1 9">Cell membrane</location>
        <topology evidence="1 9">Multi-pass membrane protein</topology>
    </subcellularLocation>
</comment>
<feature type="transmembrane region" description="Helical" evidence="9">
    <location>
        <begin position="924"/>
        <end position="945"/>
    </location>
</feature>
<dbReference type="SUPFAM" id="SSF82866">
    <property type="entry name" value="Multidrug efflux transporter AcrB transmembrane domain"/>
    <property type="match status" value="2"/>
</dbReference>
<feature type="domain" description="SecDF P1 head subdomain" evidence="13">
    <location>
        <begin position="294"/>
        <end position="391"/>
    </location>
</feature>
<keyword evidence="5 9" id="KW-0653">Protein transport</keyword>
<evidence type="ECO:0000256" key="3">
    <source>
        <dbReference type="ARBA" id="ARBA00022475"/>
    </source>
</evidence>
<comment type="function">
    <text evidence="9">Part of the Sec protein translocase complex. Interacts with the SecYEG preprotein conducting channel. SecDF uses the proton motive force (PMF) to complete protein translocation after the ATP-dependent function of SecA.</text>
</comment>
<dbReference type="GO" id="GO:0005886">
    <property type="term" value="C:plasma membrane"/>
    <property type="evidence" value="ECO:0007669"/>
    <property type="project" value="UniProtKB-SubCell"/>
</dbReference>
<evidence type="ECO:0000256" key="4">
    <source>
        <dbReference type="ARBA" id="ARBA00022692"/>
    </source>
</evidence>
<dbReference type="AlphaFoldDB" id="A0A5C5ZL64"/>
<comment type="subunit">
    <text evidence="10">Forms a complex with SecD. Part of the essential Sec protein translocation apparatus which comprises SecA, SecYEG and auxiliary proteins SecDF. Other proteins may also be involved.</text>
</comment>
<feature type="transmembrane region" description="Helical" evidence="9">
    <location>
        <begin position="538"/>
        <end position="557"/>
    </location>
</feature>
<evidence type="ECO:0000256" key="9">
    <source>
        <dbReference type="HAMAP-Rule" id="MF_01463"/>
    </source>
</evidence>
<keyword evidence="6 9" id="KW-1133">Transmembrane helix</keyword>
<dbReference type="GO" id="GO:0015450">
    <property type="term" value="F:protein-transporting ATPase activity"/>
    <property type="evidence" value="ECO:0007669"/>
    <property type="project" value="InterPro"/>
</dbReference>
<dbReference type="NCBIfam" id="TIGR00916">
    <property type="entry name" value="2A0604s01"/>
    <property type="match status" value="1"/>
</dbReference>
<dbReference type="InterPro" id="IPR005791">
    <property type="entry name" value="SecD"/>
</dbReference>
<evidence type="ECO:0000256" key="6">
    <source>
        <dbReference type="ARBA" id="ARBA00022989"/>
    </source>
</evidence>
<dbReference type="NCBIfam" id="TIGR00966">
    <property type="entry name" value="transloc_SecF"/>
    <property type="match status" value="1"/>
</dbReference>
<evidence type="ECO:0000256" key="8">
    <source>
        <dbReference type="ARBA" id="ARBA00023136"/>
    </source>
</evidence>
<dbReference type="InterPro" id="IPR005665">
    <property type="entry name" value="SecF_bac"/>
</dbReference>
<keyword evidence="2 9" id="KW-0813">Transport</keyword>
<dbReference type="RefSeq" id="WP_146523790.1">
    <property type="nucleotide sequence ID" value="NZ_CP151726.1"/>
</dbReference>
<dbReference type="Pfam" id="PF02355">
    <property type="entry name" value="SecD_SecF_C"/>
    <property type="match status" value="2"/>
</dbReference>
<evidence type="ECO:0000259" key="13">
    <source>
        <dbReference type="Pfam" id="PF22599"/>
    </source>
</evidence>
<gene>
    <name evidence="9" type="primary">secD</name>
    <name evidence="10" type="synonym">secF</name>
    <name evidence="14" type="ORF">Pla52n_69610</name>
</gene>
<dbReference type="HAMAP" id="MF_01464_B">
    <property type="entry name" value="SecF_B"/>
    <property type="match status" value="1"/>
</dbReference>
<comment type="subunit">
    <text evidence="9">Forms a complex with SecF. Part of the essential Sec protein translocation apparatus which comprises SecA, SecYEG and auxiliary proteins SecDF. Other proteins may also be involved.</text>
</comment>
<dbReference type="HAMAP" id="MF_01463_B">
    <property type="entry name" value="SecD_B"/>
    <property type="match status" value="1"/>
</dbReference>
<dbReference type="PRINTS" id="PR01755">
    <property type="entry name" value="SECFTRNLCASE"/>
</dbReference>
<organism evidence="14 15">
    <name type="scientific">Stieleria varia</name>
    <dbReference type="NCBI Taxonomy" id="2528005"/>
    <lineage>
        <taxon>Bacteria</taxon>
        <taxon>Pseudomonadati</taxon>
        <taxon>Planctomycetota</taxon>
        <taxon>Planctomycetia</taxon>
        <taxon>Pirellulales</taxon>
        <taxon>Pirellulaceae</taxon>
        <taxon>Stieleria</taxon>
    </lineage>
</organism>
<feature type="transmembrane region" description="Helical" evidence="9">
    <location>
        <begin position="952"/>
        <end position="977"/>
    </location>
</feature>
<feature type="transmembrane region" description="Helical" evidence="9">
    <location>
        <begin position="989"/>
        <end position="1008"/>
    </location>
</feature>
<feature type="transmembrane region" description="Helical" evidence="9">
    <location>
        <begin position="1043"/>
        <end position="1061"/>
    </location>
</feature>
<dbReference type="PANTHER" id="PTHR30081">
    <property type="entry name" value="PROTEIN-EXPORT MEMBRANE PROTEIN SEC"/>
    <property type="match status" value="1"/>
</dbReference>
<proteinExistence type="inferred from homology"/>
<keyword evidence="8 9" id="KW-0472">Membrane</keyword>
<dbReference type="GO" id="GO:0006605">
    <property type="term" value="P:protein targeting"/>
    <property type="evidence" value="ECO:0007669"/>
    <property type="project" value="UniProtKB-UniRule"/>
</dbReference>
<evidence type="ECO:0000256" key="10">
    <source>
        <dbReference type="HAMAP-Rule" id="MF_01464"/>
    </source>
</evidence>
<dbReference type="InterPro" id="IPR022813">
    <property type="entry name" value="SecD/SecF_arch_bac"/>
</dbReference>
<feature type="compositionally biased region" description="Low complexity" evidence="11">
    <location>
        <begin position="744"/>
        <end position="802"/>
    </location>
</feature>
<dbReference type="InterPro" id="IPR054384">
    <property type="entry name" value="SecDF_P1_head"/>
</dbReference>
<evidence type="ECO:0000256" key="5">
    <source>
        <dbReference type="ARBA" id="ARBA00022927"/>
    </source>
</evidence>
<feature type="domain" description="Protein export membrane protein SecD/SecF C-terminal" evidence="12">
    <location>
        <begin position="911"/>
        <end position="1095"/>
    </location>
</feature>
<feature type="transmembrane region" description="Helical" evidence="9">
    <location>
        <begin position="415"/>
        <end position="434"/>
    </location>
</feature>
<dbReference type="InterPro" id="IPR055344">
    <property type="entry name" value="SecD_SecF_C_bact"/>
</dbReference>
<keyword evidence="4 9" id="KW-0812">Transmembrane</keyword>
<comment type="caution">
    <text evidence="9">Lacks conserved residue(s) required for the propagation of feature annotation.</text>
</comment>
<dbReference type="InterPro" id="IPR022646">
    <property type="entry name" value="SecD/SecF_CS"/>
</dbReference>
<dbReference type="GO" id="GO:0043952">
    <property type="term" value="P:protein transport by the Sec complex"/>
    <property type="evidence" value="ECO:0007669"/>
    <property type="project" value="UniProtKB-UniRule"/>
</dbReference>
<dbReference type="Proteomes" id="UP000320176">
    <property type="component" value="Unassembled WGS sequence"/>
</dbReference>
<dbReference type="GO" id="GO:0065002">
    <property type="term" value="P:intracellular protein transmembrane transport"/>
    <property type="evidence" value="ECO:0007669"/>
    <property type="project" value="UniProtKB-UniRule"/>
</dbReference>
<keyword evidence="3 9" id="KW-1003">Cell membrane</keyword>
<name>A0A5C5ZL64_9BACT</name>
<feature type="transmembrane region" description="Helical" evidence="9">
    <location>
        <begin position="69"/>
        <end position="87"/>
    </location>
</feature>
<comment type="caution">
    <text evidence="14">The sequence shown here is derived from an EMBL/GenBank/DDBJ whole genome shotgun (WGS) entry which is preliminary data.</text>
</comment>
<feature type="transmembrane region" description="Helical" evidence="9">
    <location>
        <begin position="1067"/>
        <end position="1095"/>
    </location>
</feature>
<evidence type="ECO:0000256" key="11">
    <source>
        <dbReference type="SAM" id="MobiDB-lite"/>
    </source>
</evidence>
<protein>
    <recommendedName>
        <fullName evidence="9 10">Multifunctional fusion protein</fullName>
    </recommendedName>
    <domain>
        <recommendedName>
            <fullName evidence="9">Protein translocase subunit SecD</fullName>
        </recommendedName>
    </domain>
    <domain>
        <recommendedName>
            <fullName evidence="10">Protein-export membrane protein SecF</fullName>
        </recommendedName>
    </domain>
</protein>
<dbReference type="EMBL" id="SJPN01000030">
    <property type="protein sequence ID" value="TWT87930.1"/>
    <property type="molecule type" value="Genomic_DNA"/>
</dbReference>